<accession>A0A4Q2U7V8</accession>
<evidence type="ECO:0000313" key="7">
    <source>
        <dbReference type="EMBL" id="RYC32550.1"/>
    </source>
</evidence>
<gene>
    <name evidence="7" type="ORF">D3273_07355</name>
</gene>
<dbReference type="InterPro" id="IPR020948">
    <property type="entry name" value="P_starv_induced_PsiE-like"/>
</dbReference>
<evidence type="ECO:0000256" key="3">
    <source>
        <dbReference type="ARBA" id="ARBA00022692"/>
    </source>
</evidence>
<keyword evidence="2" id="KW-1003">Cell membrane</keyword>
<dbReference type="OrthoDB" id="7992784at2"/>
<protein>
    <recommendedName>
        <fullName evidence="9">Phosphate-starvation-inducible E-like protein</fullName>
    </recommendedName>
</protein>
<evidence type="ECO:0000256" key="6">
    <source>
        <dbReference type="SAM" id="Phobius"/>
    </source>
</evidence>
<organism evidence="7 8">
    <name type="scientific">Lichenibacterium minor</name>
    <dbReference type="NCBI Taxonomy" id="2316528"/>
    <lineage>
        <taxon>Bacteria</taxon>
        <taxon>Pseudomonadati</taxon>
        <taxon>Pseudomonadota</taxon>
        <taxon>Alphaproteobacteria</taxon>
        <taxon>Hyphomicrobiales</taxon>
        <taxon>Lichenihabitantaceae</taxon>
        <taxon>Lichenibacterium</taxon>
    </lineage>
</organism>
<keyword evidence="8" id="KW-1185">Reference proteome</keyword>
<comment type="subcellular location">
    <subcellularLocation>
        <location evidence="1">Cell membrane</location>
        <topology evidence="1">Multi-pass membrane protein</topology>
    </subcellularLocation>
</comment>
<dbReference type="RefSeq" id="WP_129225033.1">
    <property type="nucleotide sequence ID" value="NZ_QYBB01000006.1"/>
</dbReference>
<dbReference type="Proteomes" id="UP000290759">
    <property type="component" value="Unassembled WGS sequence"/>
</dbReference>
<evidence type="ECO:0000313" key="8">
    <source>
        <dbReference type="Proteomes" id="UP000290759"/>
    </source>
</evidence>
<evidence type="ECO:0000256" key="1">
    <source>
        <dbReference type="ARBA" id="ARBA00004651"/>
    </source>
</evidence>
<sequence>MSASPKSSTAERRTAHLIHKVEQVVYVAVAALLVLALALALLGAAALLWSGMAEFTATEPVYRIIDRLLFVLMLVEILHTVHASIRTGTLLCEPFLIVGLIACIRRVLVITLETSQITQPEKWDPSKMPLFQSNMIELGVLALLIAVLVGSIKLTRPTEKGGRTEGEDEDAAAF</sequence>
<feature type="transmembrane region" description="Helical" evidence="6">
    <location>
        <begin position="130"/>
        <end position="150"/>
    </location>
</feature>
<dbReference type="Pfam" id="PF06146">
    <property type="entry name" value="PsiE"/>
    <property type="match status" value="1"/>
</dbReference>
<reference evidence="7 8" key="1">
    <citation type="submission" date="2018-12" db="EMBL/GenBank/DDBJ databases">
        <authorList>
            <person name="Grouzdev D.S."/>
            <person name="Krutkina M.S."/>
        </authorList>
    </citation>
    <scope>NUCLEOTIDE SEQUENCE [LARGE SCALE GENOMIC DNA]</scope>
    <source>
        <strain evidence="7 8">RmlP026</strain>
    </source>
</reference>
<feature type="transmembrane region" description="Helical" evidence="6">
    <location>
        <begin position="61"/>
        <end position="78"/>
    </location>
</feature>
<proteinExistence type="predicted"/>
<feature type="transmembrane region" description="Helical" evidence="6">
    <location>
        <begin position="24"/>
        <end position="49"/>
    </location>
</feature>
<comment type="caution">
    <text evidence="7">The sequence shown here is derived from an EMBL/GenBank/DDBJ whole genome shotgun (WGS) entry which is preliminary data.</text>
</comment>
<keyword evidence="3 6" id="KW-0812">Transmembrane</keyword>
<dbReference type="GO" id="GO:0005886">
    <property type="term" value="C:plasma membrane"/>
    <property type="evidence" value="ECO:0007669"/>
    <property type="project" value="UniProtKB-SubCell"/>
</dbReference>
<evidence type="ECO:0000256" key="2">
    <source>
        <dbReference type="ARBA" id="ARBA00022475"/>
    </source>
</evidence>
<reference evidence="7 8" key="2">
    <citation type="submission" date="2019-02" db="EMBL/GenBank/DDBJ databases">
        <title>'Lichenibacterium ramalinii' gen. nov. sp. nov., 'Lichenibacterium minor' gen. nov. sp. nov.</title>
        <authorList>
            <person name="Pankratov T."/>
        </authorList>
    </citation>
    <scope>NUCLEOTIDE SEQUENCE [LARGE SCALE GENOMIC DNA]</scope>
    <source>
        <strain evidence="7 8">RmlP026</strain>
    </source>
</reference>
<dbReference type="AlphaFoldDB" id="A0A4Q2U7V8"/>
<keyword evidence="4 6" id="KW-1133">Transmembrane helix</keyword>
<dbReference type="EMBL" id="QYBB01000006">
    <property type="protein sequence ID" value="RYC32550.1"/>
    <property type="molecule type" value="Genomic_DNA"/>
</dbReference>
<feature type="transmembrane region" description="Helical" evidence="6">
    <location>
        <begin position="90"/>
        <end position="110"/>
    </location>
</feature>
<evidence type="ECO:0000256" key="4">
    <source>
        <dbReference type="ARBA" id="ARBA00022989"/>
    </source>
</evidence>
<keyword evidence="5 6" id="KW-0472">Membrane</keyword>
<name>A0A4Q2U7V8_9HYPH</name>
<evidence type="ECO:0008006" key="9">
    <source>
        <dbReference type="Google" id="ProtNLM"/>
    </source>
</evidence>
<evidence type="ECO:0000256" key="5">
    <source>
        <dbReference type="ARBA" id="ARBA00023136"/>
    </source>
</evidence>